<organism evidence="4 5">
    <name type="scientific">Hibiscus sabdariffa</name>
    <name type="common">roselle</name>
    <dbReference type="NCBI Taxonomy" id="183260"/>
    <lineage>
        <taxon>Eukaryota</taxon>
        <taxon>Viridiplantae</taxon>
        <taxon>Streptophyta</taxon>
        <taxon>Embryophyta</taxon>
        <taxon>Tracheophyta</taxon>
        <taxon>Spermatophyta</taxon>
        <taxon>Magnoliopsida</taxon>
        <taxon>eudicotyledons</taxon>
        <taxon>Gunneridae</taxon>
        <taxon>Pentapetalae</taxon>
        <taxon>rosids</taxon>
        <taxon>malvids</taxon>
        <taxon>Malvales</taxon>
        <taxon>Malvaceae</taxon>
        <taxon>Malvoideae</taxon>
        <taxon>Hibiscus</taxon>
    </lineage>
</organism>
<keyword evidence="1" id="KW-0050">Antiport</keyword>
<keyword evidence="3" id="KW-1133">Transmembrane helix</keyword>
<dbReference type="InterPro" id="IPR004713">
    <property type="entry name" value="CaH_exchang"/>
</dbReference>
<keyword evidence="1" id="KW-0813">Transport</keyword>
<evidence type="ECO:0000256" key="3">
    <source>
        <dbReference type="SAM" id="Phobius"/>
    </source>
</evidence>
<dbReference type="PANTHER" id="PTHR31503:SF42">
    <property type="entry name" value="VACUOLAR CATION_PROTON EXCHANGER"/>
    <property type="match status" value="1"/>
</dbReference>
<evidence type="ECO:0000313" key="4">
    <source>
        <dbReference type="EMBL" id="KAK9017981.1"/>
    </source>
</evidence>
<comment type="caution">
    <text evidence="4">The sequence shown here is derived from an EMBL/GenBank/DDBJ whole genome shotgun (WGS) entry which is preliminary data.</text>
</comment>
<protein>
    <submittedName>
        <fullName evidence="4">Uncharacterized protein</fullName>
    </submittedName>
</protein>
<dbReference type="EMBL" id="JBBPBN010000019">
    <property type="protein sequence ID" value="KAK9017981.1"/>
    <property type="molecule type" value="Genomic_DNA"/>
</dbReference>
<reference evidence="4 5" key="1">
    <citation type="journal article" date="2024" name="G3 (Bethesda)">
        <title>Genome assembly of Hibiscus sabdariffa L. provides insights into metabolisms of medicinal natural products.</title>
        <authorList>
            <person name="Kim T."/>
        </authorList>
    </citation>
    <scope>NUCLEOTIDE SEQUENCE [LARGE SCALE GENOMIC DNA]</scope>
    <source>
        <strain evidence="4">TK-2024</strain>
        <tissue evidence="4">Old leaves</tissue>
    </source>
</reference>
<keyword evidence="3" id="KW-0472">Membrane</keyword>
<feature type="transmembrane region" description="Helical" evidence="3">
    <location>
        <begin position="12"/>
        <end position="40"/>
    </location>
</feature>
<name>A0ABR2RYB7_9ROSI</name>
<keyword evidence="5" id="KW-1185">Reference proteome</keyword>
<dbReference type="PANTHER" id="PTHR31503">
    <property type="entry name" value="VACUOLAR CALCIUM ION TRANSPORTER"/>
    <property type="match status" value="1"/>
</dbReference>
<proteinExistence type="predicted"/>
<accession>A0ABR2RYB7</accession>
<evidence type="ECO:0000313" key="5">
    <source>
        <dbReference type="Proteomes" id="UP001396334"/>
    </source>
</evidence>
<evidence type="ECO:0000256" key="1">
    <source>
        <dbReference type="ARBA" id="ARBA00022449"/>
    </source>
</evidence>
<feature type="transmembrane region" description="Helical" evidence="3">
    <location>
        <begin position="72"/>
        <end position="93"/>
    </location>
</feature>
<dbReference type="Proteomes" id="UP001396334">
    <property type="component" value="Unassembled WGS sequence"/>
</dbReference>
<sequence>MLSWFRYAAAQGVLVVVSTLQLSRVSSIVMLVAYIGYIIFQLKTHMQIFEAYQGDEEEEEEEKAVIGYWSGFSWLVGMILIIALISEYAVLLLAAPPHVAREACPGEEIGENHPIELAMYEDQSLSWNRTGSDRNVAEAEIVIFGPAVIFKRLVGAGFNMALIQDRVGYE</sequence>
<keyword evidence="3" id="KW-0812">Transmembrane</keyword>
<keyword evidence="2" id="KW-0406">Ion transport</keyword>
<gene>
    <name evidence="4" type="ORF">V6N11_000971</name>
</gene>
<evidence type="ECO:0000256" key="2">
    <source>
        <dbReference type="ARBA" id="ARBA00023065"/>
    </source>
</evidence>